<name>A0ABV9YLB2_9PSEU</name>
<dbReference type="RefSeq" id="WP_378036755.1">
    <property type="nucleotide sequence ID" value="NZ_JBHSIV010000013.1"/>
</dbReference>
<dbReference type="Gene3D" id="3.40.190.10">
    <property type="entry name" value="Periplasmic binding protein-like II"/>
    <property type="match status" value="1"/>
</dbReference>
<reference evidence="2" key="1">
    <citation type="journal article" date="2019" name="Int. J. Syst. Evol. Microbiol.">
        <title>The Global Catalogue of Microorganisms (GCM) 10K type strain sequencing project: providing services to taxonomists for standard genome sequencing and annotation.</title>
        <authorList>
            <consortium name="The Broad Institute Genomics Platform"/>
            <consortium name="The Broad Institute Genome Sequencing Center for Infectious Disease"/>
            <person name="Wu L."/>
            <person name="Ma J."/>
        </authorList>
    </citation>
    <scope>NUCLEOTIDE SEQUENCE [LARGE SCALE GENOMIC DNA]</scope>
    <source>
        <strain evidence="2">CGMCC 4.7093</strain>
    </source>
</reference>
<sequence>MSLMVGCMRYDTTAALFDGRASIAGHDVEMRTGVVVPEIFARMMRDGEFDVAELGLGFYLRDLDRDPRFVALPAFPNRVFRHSCVYVNVDSGIETPTDLHGRTIGEFGMYSQDSGVWAKGVLGDEYGFRPEACRWVIGGLDSPMAPFDFVPQVRPEGVEIADEPDRALSDLLERGEIDALFSANVPRCVQEGSPRVRRLFPDYVPVERDWFRRTGIFPMMHAVVVRRDALEAHPDLARAAYQGFLDAKDVARDHYLGMGRRLYQVQTMLPWASALAEEDLALMGEDWWPYGIDANRTAIEAFLRYQHEQGLSPRRRTVEEVFAAELLET</sequence>
<protein>
    <submittedName>
        <fullName evidence="1">4,5-dihydroxyphthalate decarboxylase</fullName>
    </submittedName>
</protein>
<dbReference type="SUPFAM" id="SSF53850">
    <property type="entry name" value="Periplasmic binding protein-like II"/>
    <property type="match status" value="1"/>
</dbReference>
<dbReference type="Proteomes" id="UP001595947">
    <property type="component" value="Unassembled WGS sequence"/>
</dbReference>
<keyword evidence="2" id="KW-1185">Reference proteome</keyword>
<evidence type="ECO:0000313" key="1">
    <source>
        <dbReference type="EMBL" id="MFC5063406.1"/>
    </source>
</evidence>
<dbReference type="EMBL" id="JBHSIV010000013">
    <property type="protein sequence ID" value="MFC5063406.1"/>
    <property type="molecule type" value="Genomic_DNA"/>
</dbReference>
<evidence type="ECO:0000313" key="2">
    <source>
        <dbReference type="Proteomes" id="UP001595947"/>
    </source>
</evidence>
<gene>
    <name evidence="1" type="ORF">ACFPBZ_14390</name>
</gene>
<comment type="caution">
    <text evidence="1">The sequence shown here is derived from an EMBL/GenBank/DDBJ whole genome shotgun (WGS) entry which is preliminary data.</text>
</comment>
<organism evidence="1 2">
    <name type="scientific">Actinomycetospora atypica</name>
    <dbReference type="NCBI Taxonomy" id="1290095"/>
    <lineage>
        <taxon>Bacteria</taxon>
        <taxon>Bacillati</taxon>
        <taxon>Actinomycetota</taxon>
        <taxon>Actinomycetes</taxon>
        <taxon>Pseudonocardiales</taxon>
        <taxon>Pseudonocardiaceae</taxon>
        <taxon>Actinomycetospora</taxon>
    </lineage>
</organism>
<accession>A0ABV9YLB2</accession>
<proteinExistence type="predicted"/>